<comment type="similarity">
    <text evidence="1">Belongs to the peptidase S33 family.</text>
</comment>
<keyword evidence="7" id="KW-1185">Reference proteome</keyword>
<evidence type="ECO:0000256" key="1">
    <source>
        <dbReference type="ARBA" id="ARBA00010088"/>
    </source>
</evidence>
<reference evidence="6" key="1">
    <citation type="submission" date="2021-03" db="EMBL/GenBank/DDBJ databases">
        <title>Pengzhenrongella sicca gen. nov., sp. nov., a new member of suborder Micrococcineae isolated from High-Arctic tundra soil.</title>
        <authorList>
            <person name="Peng F."/>
        </authorList>
    </citation>
    <scope>NUCLEOTIDE SEQUENCE</scope>
    <source>
        <strain evidence="6">LRZ-2</strain>
    </source>
</reference>
<evidence type="ECO:0000256" key="4">
    <source>
        <dbReference type="SAM" id="SignalP"/>
    </source>
</evidence>
<evidence type="ECO:0000256" key="2">
    <source>
        <dbReference type="ARBA" id="ARBA00022729"/>
    </source>
</evidence>
<dbReference type="Proteomes" id="UP000663937">
    <property type="component" value="Chromosome"/>
</dbReference>
<dbReference type="KEGG" id="psic:J4E96_09100"/>
<dbReference type="Gene3D" id="3.40.50.1820">
    <property type="entry name" value="alpha/beta hydrolase"/>
    <property type="match status" value="1"/>
</dbReference>
<evidence type="ECO:0000313" key="7">
    <source>
        <dbReference type="Proteomes" id="UP000663937"/>
    </source>
</evidence>
<dbReference type="InterPro" id="IPR029058">
    <property type="entry name" value="AB_hydrolase_fold"/>
</dbReference>
<accession>A0A8A4ZGN7</accession>
<name>A0A8A4ZGN7_9MICO</name>
<dbReference type="SUPFAM" id="SSF53474">
    <property type="entry name" value="alpha/beta-Hydrolases"/>
    <property type="match status" value="1"/>
</dbReference>
<keyword evidence="3 6" id="KW-0378">Hydrolase</keyword>
<keyword evidence="2 4" id="KW-0732">Signal</keyword>
<feature type="signal peptide" evidence="4">
    <location>
        <begin position="1"/>
        <end position="18"/>
    </location>
</feature>
<dbReference type="Pfam" id="PF00561">
    <property type="entry name" value="Abhydrolase_1"/>
    <property type="match status" value="1"/>
</dbReference>
<dbReference type="InterPro" id="IPR000073">
    <property type="entry name" value="AB_hydrolase_1"/>
</dbReference>
<sequence>MAAVAVSGALLVALAGCASPKTEGATAEGALDRFYSQDLTWEECGDYAVTALDEKYFPLSPESECARLEVPLAYSDPRGETASVAVVRIAARGESMGSLLYNPGGPGVAGLLTTIAASVTMAESAITERFDLIGFDPRGVGATKPAVDCYSEDNQTAGDEVFERLGTVAPALTEADTRALVERCAEGSGGMEALANVGSRTTAHDMDVLREALGEDKLNFLGQSYGSRLGTVYAEEFPENVRAMILDGAFDPTMPLQDRLPASYSGFQATFDAMAASCATQQDCPLGTDPAGWTAAFQAIVQPLGKSPVPALDAELNFETALGGVMGGLYSPDSWPRIVAGLQEVQQGRGDQLLELANGVGGFEVEADTSDGSLEALMAINCVDETMLSSGDLAQLRADAYEQAPFMDPGTDVTKEARYQCADWPATGELNIPIAQDIEGLPATLVVSITGDPTTPHSNGVSLADSLGSTLLTVEGEGHTVVSSGGSPCVDEIAAAYLIDLELPVGELSCAL</sequence>
<dbReference type="AlphaFoldDB" id="A0A8A4ZGN7"/>
<dbReference type="RefSeq" id="WP_227425438.1">
    <property type="nucleotide sequence ID" value="NZ_CP071868.1"/>
</dbReference>
<dbReference type="PANTHER" id="PTHR43248">
    <property type="entry name" value="2-SUCCINYL-6-HYDROXY-2,4-CYCLOHEXADIENE-1-CARBOXYLATE SYNTHASE"/>
    <property type="match status" value="1"/>
</dbReference>
<protein>
    <submittedName>
        <fullName evidence="6">Alpha/beta fold hydrolase</fullName>
    </submittedName>
</protein>
<proteinExistence type="inferred from homology"/>
<organism evidence="6 7">
    <name type="scientific">Pengzhenrongella sicca</name>
    <dbReference type="NCBI Taxonomy" id="2819238"/>
    <lineage>
        <taxon>Bacteria</taxon>
        <taxon>Bacillati</taxon>
        <taxon>Actinomycetota</taxon>
        <taxon>Actinomycetes</taxon>
        <taxon>Micrococcales</taxon>
        <taxon>Pengzhenrongella</taxon>
    </lineage>
</organism>
<dbReference type="InterPro" id="IPR051601">
    <property type="entry name" value="Serine_prot/Carboxylest_S33"/>
</dbReference>
<gene>
    <name evidence="6" type="ORF">J4E96_09100</name>
</gene>
<evidence type="ECO:0000313" key="6">
    <source>
        <dbReference type="EMBL" id="QTE31054.1"/>
    </source>
</evidence>
<evidence type="ECO:0000256" key="3">
    <source>
        <dbReference type="ARBA" id="ARBA00022801"/>
    </source>
</evidence>
<dbReference type="EMBL" id="CP071868">
    <property type="protein sequence ID" value="QTE31054.1"/>
    <property type="molecule type" value="Genomic_DNA"/>
</dbReference>
<dbReference type="GO" id="GO:0016787">
    <property type="term" value="F:hydrolase activity"/>
    <property type="evidence" value="ECO:0007669"/>
    <property type="project" value="UniProtKB-KW"/>
</dbReference>
<feature type="domain" description="AB hydrolase-1" evidence="5">
    <location>
        <begin position="99"/>
        <end position="481"/>
    </location>
</feature>
<feature type="chain" id="PRO_5039666587" evidence="4">
    <location>
        <begin position="19"/>
        <end position="512"/>
    </location>
</feature>
<dbReference type="PANTHER" id="PTHR43248:SF29">
    <property type="entry name" value="TRIPEPTIDYL AMINOPEPTIDASE"/>
    <property type="match status" value="1"/>
</dbReference>
<evidence type="ECO:0000259" key="5">
    <source>
        <dbReference type="Pfam" id="PF00561"/>
    </source>
</evidence>